<dbReference type="EMBL" id="BAABJQ010000005">
    <property type="protein sequence ID" value="GAA5182842.1"/>
    <property type="molecule type" value="Genomic_DNA"/>
</dbReference>
<dbReference type="Proteomes" id="UP001501570">
    <property type="component" value="Unassembled WGS sequence"/>
</dbReference>
<organism evidence="1 2">
    <name type="scientific">Rugosimonospora acidiphila</name>
    <dbReference type="NCBI Taxonomy" id="556531"/>
    <lineage>
        <taxon>Bacteria</taxon>
        <taxon>Bacillati</taxon>
        <taxon>Actinomycetota</taxon>
        <taxon>Actinomycetes</taxon>
        <taxon>Micromonosporales</taxon>
        <taxon>Micromonosporaceae</taxon>
        <taxon>Rugosimonospora</taxon>
    </lineage>
</organism>
<evidence type="ECO:0000313" key="2">
    <source>
        <dbReference type="Proteomes" id="UP001501570"/>
    </source>
</evidence>
<reference evidence="2" key="1">
    <citation type="journal article" date="2019" name="Int. J. Syst. Evol. Microbiol.">
        <title>The Global Catalogue of Microorganisms (GCM) 10K type strain sequencing project: providing services to taxonomists for standard genome sequencing and annotation.</title>
        <authorList>
            <consortium name="The Broad Institute Genomics Platform"/>
            <consortium name="The Broad Institute Genome Sequencing Center for Infectious Disease"/>
            <person name="Wu L."/>
            <person name="Ma J."/>
        </authorList>
    </citation>
    <scope>NUCLEOTIDE SEQUENCE [LARGE SCALE GENOMIC DNA]</scope>
    <source>
        <strain evidence="2">JCM 18304</strain>
    </source>
</reference>
<comment type="caution">
    <text evidence="1">The sequence shown here is derived from an EMBL/GenBank/DDBJ whole genome shotgun (WGS) entry which is preliminary data.</text>
</comment>
<proteinExistence type="predicted"/>
<keyword evidence="2" id="KW-1185">Reference proteome</keyword>
<name>A0ABP9RPT4_9ACTN</name>
<dbReference type="RefSeq" id="WP_345628344.1">
    <property type="nucleotide sequence ID" value="NZ_BAABJQ010000005.1"/>
</dbReference>
<gene>
    <name evidence="1" type="ORF">GCM10023322_20660</name>
</gene>
<evidence type="ECO:0000313" key="1">
    <source>
        <dbReference type="EMBL" id="GAA5182842.1"/>
    </source>
</evidence>
<accession>A0ABP9RPT4</accession>
<sequence length="76" mass="8536">MRTKESIERLDAAVRALGDVDLADWSDATLRGHLEELSAVLCRVDGQLSRLAEAVRARGFRVEEKQENRVEITVTI</sequence>
<protein>
    <submittedName>
        <fullName evidence="1">Uncharacterized protein</fullName>
    </submittedName>
</protein>